<protein>
    <recommendedName>
        <fullName evidence="2">Fibronectin type-III domain-containing protein</fullName>
    </recommendedName>
</protein>
<dbReference type="AlphaFoldDB" id="A0A9X9LE89"/>
<dbReference type="CDD" id="cd00063">
    <property type="entry name" value="FN3"/>
    <property type="match status" value="2"/>
</dbReference>
<feature type="non-terminal residue" evidence="3">
    <location>
        <position position="1"/>
    </location>
</feature>
<dbReference type="Proteomes" id="UP000269945">
    <property type="component" value="Unassembled WGS sequence"/>
</dbReference>
<feature type="domain" description="Fibronectin type-III" evidence="2">
    <location>
        <begin position="1"/>
        <end position="64"/>
    </location>
</feature>
<dbReference type="SUPFAM" id="SSF49265">
    <property type="entry name" value="Fibronectin type III"/>
    <property type="match status" value="1"/>
</dbReference>
<dbReference type="Pfam" id="PF00041">
    <property type="entry name" value="fn3"/>
    <property type="match status" value="1"/>
</dbReference>
<dbReference type="PROSITE" id="PS50853">
    <property type="entry name" value="FN3"/>
    <property type="match status" value="1"/>
</dbReference>
<dbReference type="Gene3D" id="2.60.40.10">
    <property type="entry name" value="Immunoglobulins"/>
    <property type="match status" value="2"/>
</dbReference>
<sequence>VDQVRYWNNGEEESSSKVKVAGNETSTRLRGLKSNLAYYTAVRAYNSAGAGPFSTTVNATTKKTPPSQPPGNVVWNATDTKVLLNWEQVKAMENESEVTGYKVFYRTSSQNNVQVLNTNKTSAELLLPIKEDYI</sequence>
<evidence type="ECO:0000259" key="2">
    <source>
        <dbReference type="PROSITE" id="PS50853"/>
    </source>
</evidence>
<keyword evidence="4" id="KW-1185">Reference proteome</keyword>
<reference evidence="3 4" key="1">
    <citation type="submission" date="2018-10" db="EMBL/GenBank/DDBJ databases">
        <authorList>
            <person name="Ekblom R."/>
            <person name="Jareborg N."/>
        </authorList>
    </citation>
    <scope>NUCLEOTIDE SEQUENCE [LARGE SCALE GENOMIC DNA]</scope>
    <source>
        <tissue evidence="3">Muscle</tissue>
    </source>
</reference>
<gene>
    <name evidence="3" type="ORF">BN2614_LOCUS1</name>
</gene>
<evidence type="ECO:0000313" key="4">
    <source>
        <dbReference type="Proteomes" id="UP000269945"/>
    </source>
</evidence>
<dbReference type="FunFam" id="2.60.40.10:FF:000054">
    <property type="entry name" value="Contactin 1"/>
    <property type="match status" value="1"/>
</dbReference>
<evidence type="ECO:0000256" key="1">
    <source>
        <dbReference type="ARBA" id="ARBA00022737"/>
    </source>
</evidence>
<name>A0A9X9LE89_GULGU</name>
<dbReference type="InterPro" id="IPR003961">
    <property type="entry name" value="FN3_dom"/>
</dbReference>
<accession>A0A9X9LE89</accession>
<keyword evidence="1" id="KW-0677">Repeat</keyword>
<dbReference type="InterPro" id="IPR036116">
    <property type="entry name" value="FN3_sf"/>
</dbReference>
<organism evidence="3 4">
    <name type="scientific">Gulo gulo</name>
    <name type="common">Wolverine</name>
    <name type="synonym">Gluton</name>
    <dbReference type="NCBI Taxonomy" id="48420"/>
    <lineage>
        <taxon>Eukaryota</taxon>
        <taxon>Metazoa</taxon>
        <taxon>Chordata</taxon>
        <taxon>Craniata</taxon>
        <taxon>Vertebrata</taxon>
        <taxon>Euteleostomi</taxon>
        <taxon>Mammalia</taxon>
        <taxon>Eutheria</taxon>
        <taxon>Laurasiatheria</taxon>
        <taxon>Carnivora</taxon>
        <taxon>Caniformia</taxon>
        <taxon>Musteloidea</taxon>
        <taxon>Mustelidae</taxon>
        <taxon>Guloninae</taxon>
        <taxon>Gulo</taxon>
    </lineage>
</organism>
<feature type="non-terminal residue" evidence="3">
    <location>
        <position position="134"/>
    </location>
</feature>
<dbReference type="EMBL" id="CYRY02001412">
    <property type="protein sequence ID" value="VCW66059.1"/>
    <property type="molecule type" value="Genomic_DNA"/>
</dbReference>
<dbReference type="InterPro" id="IPR013783">
    <property type="entry name" value="Ig-like_fold"/>
</dbReference>
<comment type="caution">
    <text evidence="3">The sequence shown here is derived from an EMBL/GenBank/DDBJ whole genome shotgun (WGS) entry which is preliminary data.</text>
</comment>
<dbReference type="FunFam" id="2.60.40.10:FF:000028">
    <property type="entry name" value="Neuronal cell adhesion molecule"/>
    <property type="match status" value="1"/>
</dbReference>
<evidence type="ECO:0000313" key="3">
    <source>
        <dbReference type="EMBL" id="VCW66059.1"/>
    </source>
</evidence>
<proteinExistence type="predicted"/>